<name>A0A7W3JKU8_9MICO</name>
<keyword evidence="4" id="KW-0966">Cell projection</keyword>
<keyword evidence="4" id="KW-0969">Cilium</keyword>
<keyword evidence="5" id="KW-1185">Reference proteome</keyword>
<dbReference type="Pfam" id="PF03963">
    <property type="entry name" value="FlgD"/>
    <property type="match status" value="1"/>
</dbReference>
<dbReference type="EMBL" id="BJUV01000006">
    <property type="protein sequence ID" value="GEK82512.1"/>
    <property type="molecule type" value="Genomic_DNA"/>
</dbReference>
<evidence type="ECO:0000313" key="4">
    <source>
        <dbReference type="EMBL" id="MBA8814717.1"/>
    </source>
</evidence>
<dbReference type="InterPro" id="IPR005648">
    <property type="entry name" value="FlgD"/>
</dbReference>
<dbReference type="EMBL" id="JACGWW010000007">
    <property type="protein sequence ID" value="MBA8814717.1"/>
    <property type="molecule type" value="Genomic_DNA"/>
</dbReference>
<evidence type="ECO:0000313" key="6">
    <source>
        <dbReference type="Proteomes" id="UP000522688"/>
    </source>
</evidence>
<evidence type="ECO:0000256" key="2">
    <source>
        <dbReference type="ARBA" id="ARBA00022795"/>
    </source>
</evidence>
<evidence type="ECO:0000256" key="1">
    <source>
        <dbReference type="ARBA" id="ARBA00010577"/>
    </source>
</evidence>
<dbReference type="GO" id="GO:0044781">
    <property type="term" value="P:bacterial-type flagellum organization"/>
    <property type="evidence" value="ECO:0007669"/>
    <property type="project" value="UniProtKB-KW"/>
</dbReference>
<sequence>MPSIDQISGNVDASSVANALASSNSASRTPKQTMDSEMFMQLLVSQLKNQDPSSPMDTNAMIGQTTQLAMMEQITNQTTTANEGFSLQMRIAASNMVGREVSYTGADGKPVTGTATSVSFADAVPKVTVAGKEIALDLISGISASTSN</sequence>
<dbReference type="OrthoDB" id="9785233at2"/>
<gene>
    <name evidence="4" type="ORF">FB463_002992</name>
    <name evidence="3" type="ORF">FFA01_08210</name>
</gene>
<reference evidence="3 5" key="1">
    <citation type="submission" date="2019-07" db="EMBL/GenBank/DDBJ databases">
        <title>Whole genome shotgun sequence of Frigoribacterium faeni NBRC 103066.</title>
        <authorList>
            <person name="Hosoyama A."/>
            <person name="Uohara A."/>
            <person name="Ohji S."/>
            <person name="Ichikawa N."/>
        </authorList>
    </citation>
    <scope>NUCLEOTIDE SEQUENCE [LARGE SCALE GENOMIC DNA]</scope>
    <source>
        <strain evidence="3 5">NBRC 103066</strain>
    </source>
</reference>
<proteinExistence type="inferred from homology"/>
<evidence type="ECO:0000313" key="5">
    <source>
        <dbReference type="Proteomes" id="UP000321154"/>
    </source>
</evidence>
<dbReference type="Proteomes" id="UP000522688">
    <property type="component" value="Unassembled WGS sequence"/>
</dbReference>
<comment type="similarity">
    <text evidence="1">Belongs to the FlgD family.</text>
</comment>
<dbReference type="Proteomes" id="UP000321154">
    <property type="component" value="Unassembled WGS sequence"/>
</dbReference>
<organism evidence="4 6">
    <name type="scientific">Frigoribacterium faeni</name>
    <dbReference type="NCBI Taxonomy" id="145483"/>
    <lineage>
        <taxon>Bacteria</taxon>
        <taxon>Bacillati</taxon>
        <taxon>Actinomycetota</taxon>
        <taxon>Actinomycetes</taxon>
        <taxon>Micrococcales</taxon>
        <taxon>Microbacteriaceae</taxon>
        <taxon>Frigoribacterium</taxon>
    </lineage>
</organism>
<evidence type="ECO:0000313" key="3">
    <source>
        <dbReference type="EMBL" id="GEK82512.1"/>
    </source>
</evidence>
<dbReference type="AlphaFoldDB" id="A0A7W3JKU8"/>
<dbReference type="RefSeq" id="WP_146853290.1">
    <property type="nucleotide sequence ID" value="NZ_BAAAHR010000003.1"/>
</dbReference>
<protein>
    <submittedName>
        <fullName evidence="4">Flagellar basal-body rod modification protein FlgD</fullName>
    </submittedName>
</protein>
<accession>A0A7W3JKU8</accession>
<reference evidence="4 6" key="2">
    <citation type="submission" date="2020-07" db="EMBL/GenBank/DDBJ databases">
        <title>Sequencing the genomes of 1000 actinobacteria strains.</title>
        <authorList>
            <person name="Klenk H.-P."/>
        </authorList>
    </citation>
    <scope>NUCLEOTIDE SEQUENCE [LARGE SCALE GENOMIC DNA]</scope>
    <source>
        <strain evidence="4 6">DSM 10309</strain>
    </source>
</reference>
<keyword evidence="2" id="KW-1005">Bacterial flagellum biogenesis</keyword>
<comment type="caution">
    <text evidence="4">The sequence shown here is derived from an EMBL/GenBank/DDBJ whole genome shotgun (WGS) entry which is preliminary data.</text>
</comment>
<keyword evidence="4" id="KW-0282">Flagellum</keyword>